<dbReference type="PANTHER" id="PTHR30535">
    <property type="entry name" value="VITAMIN B12-BINDING PROTEIN"/>
    <property type="match status" value="1"/>
</dbReference>
<dbReference type="InterPro" id="IPR050902">
    <property type="entry name" value="ABC_Transporter_SBP"/>
</dbReference>
<accession>A0A5Q0QCU6</accession>
<dbReference type="RefSeq" id="WP_153511871.1">
    <property type="nucleotide sequence ID" value="NZ_CP045652.1"/>
</dbReference>
<evidence type="ECO:0000259" key="1">
    <source>
        <dbReference type="PROSITE" id="PS50983"/>
    </source>
</evidence>
<feature type="domain" description="Fe/B12 periplasmic-binding" evidence="1">
    <location>
        <begin position="30"/>
        <end position="280"/>
    </location>
</feature>
<gene>
    <name evidence="2" type="ORF">GFH32_12165</name>
</gene>
<proteinExistence type="predicted"/>
<dbReference type="SUPFAM" id="SSF53807">
    <property type="entry name" value="Helical backbone' metal receptor"/>
    <property type="match status" value="1"/>
</dbReference>
<dbReference type="InterPro" id="IPR002491">
    <property type="entry name" value="ABC_transptr_periplasmic_BD"/>
</dbReference>
<organism evidence="2 3">
    <name type="scientific">Sphingobacterium zhuxiongii</name>
    <dbReference type="NCBI Taxonomy" id="2662364"/>
    <lineage>
        <taxon>Bacteria</taxon>
        <taxon>Pseudomonadati</taxon>
        <taxon>Bacteroidota</taxon>
        <taxon>Sphingobacteriia</taxon>
        <taxon>Sphingobacteriales</taxon>
        <taxon>Sphingobacteriaceae</taxon>
        <taxon>Sphingobacterium</taxon>
    </lineage>
</organism>
<reference evidence="2 3" key="1">
    <citation type="submission" date="2019-10" db="EMBL/GenBank/DDBJ databases">
        <authorList>
            <person name="Dong K."/>
        </authorList>
    </citation>
    <scope>NUCLEOTIDE SEQUENCE [LARGE SCALE GENOMIC DNA]</scope>
    <source>
        <strain evidence="3">dk4302</strain>
    </source>
</reference>
<evidence type="ECO:0000313" key="3">
    <source>
        <dbReference type="Proteomes" id="UP000326921"/>
    </source>
</evidence>
<dbReference type="Proteomes" id="UP000326921">
    <property type="component" value="Chromosome"/>
</dbReference>
<dbReference type="PROSITE" id="PS50983">
    <property type="entry name" value="FE_B12_PBP"/>
    <property type="match status" value="1"/>
</dbReference>
<evidence type="ECO:0000313" key="2">
    <source>
        <dbReference type="EMBL" id="QGA27029.1"/>
    </source>
</evidence>
<dbReference type="Pfam" id="PF01497">
    <property type="entry name" value="Peripla_BP_2"/>
    <property type="match status" value="1"/>
</dbReference>
<dbReference type="Gene3D" id="3.40.50.1980">
    <property type="entry name" value="Nitrogenase molybdenum iron protein domain"/>
    <property type="match status" value="2"/>
</dbReference>
<protein>
    <submittedName>
        <fullName evidence="2">ABC transporter substrate-binding protein</fullName>
    </submittedName>
</protein>
<dbReference type="EMBL" id="CP045652">
    <property type="protein sequence ID" value="QGA27029.1"/>
    <property type="molecule type" value="Genomic_DNA"/>
</dbReference>
<name>A0A5Q0QCU6_9SPHI</name>
<dbReference type="KEGG" id="sphe:GFH32_12165"/>
<sequence>MKIYPLSRSILIILTLISVSISVKASNPKRIISLSGSITEVLDGLGMGKQIVAVDLTSDYPAYIAELPKVSKNRSVTIESLSSFRPDLVLALEGELAADVQVQLQKLKIPFALITQDFSKTGLQNFILNIAKSVNQVEKGQQLAQSLGKELTALMNKSKNSTQKVLFIYARGAGHMSVAGQQTAVDAVIKNAGFKNAMKGFTGYKTYNTEALVAANPDVILMFNFGLSSLGGSESIANMPGVKLTKAGKNKRIVSMDASLLNNYSLRLPEAISKLQQLVL</sequence>
<keyword evidence="3" id="KW-1185">Reference proteome</keyword>
<dbReference type="PANTHER" id="PTHR30535:SF4">
    <property type="entry name" value="HEMIN-BINDING PERIPLASMIC PROTEIN HMUT"/>
    <property type="match status" value="1"/>
</dbReference>
<dbReference type="AlphaFoldDB" id="A0A5Q0QCU6"/>